<gene>
    <name evidence="3" type="ORF">Fcan01_14474</name>
</gene>
<feature type="domain" description="PDZ" evidence="2">
    <location>
        <begin position="682"/>
        <end position="765"/>
    </location>
</feature>
<name>A0A226E0Z2_FOLCA</name>
<feature type="domain" description="PDZ" evidence="2">
    <location>
        <begin position="778"/>
        <end position="860"/>
    </location>
</feature>
<dbReference type="CDD" id="cd06673">
    <property type="entry name" value="PDZ10_MUPP1-PDZ8_PATJ-like"/>
    <property type="match status" value="1"/>
</dbReference>
<feature type="domain" description="PDZ" evidence="2">
    <location>
        <begin position="126"/>
        <end position="196"/>
    </location>
</feature>
<dbReference type="PANTHER" id="PTHR19964">
    <property type="entry name" value="MULTIPLE PDZ DOMAIN PROTEIN"/>
    <property type="match status" value="1"/>
</dbReference>
<feature type="domain" description="PDZ" evidence="2">
    <location>
        <begin position="391"/>
        <end position="474"/>
    </location>
</feature>
<dbReference type="Proteomes" id="UP000198287">
    <property type="component" value="Unassembled WGS sequence"/>
</dbReference>
<reference evidence="3 4" key="1">
    <citation type="submission" date="2015-12" db="EMBL/GenBank/DDBJ databases">
        <title>The genome of Folsomia candida.</title>
        <authorList>
            <person name="Faddeeva A."/>
            <person name="Derks M.F."/>
            <person name="Anvar Y."/>
            <person name="Smit S."/>
            <person name="Van Straalen N."/>
            <person name="Roelofs D."/>
        </authorList>
    </citation>
    <scope>NUCLEOTIDE SEQUENCE [LARGE SCALE GENOMIC DNA]</scope>
    <source>
        <strain evidence="3 4">VU population</strain>
        <tissue evidence="3">Whole body</tissue>
    </source>
</reference>
<feature type="compositionally biased region" description="Basic and acidic residues" evidence="1">
    <location>
        <begin position="508"/>
        <end position="527"/>
    </location>
</feature>
<dbReference type="SMART" id="SM00228">
    <property type="entry name" value="PDZ"/>
    <property type="match status" value="5"/>
</dbReference>
<dbReference type="FunFam" id="2.30.42.10:FF:000038">
    <property type="entry name" value="Multiple PDZ domain protein isoform X1"/>
    <property type="match status" value="1"/>
</dbReference>
<dbReference type="InterPro" id="IPR001478">
    <property type="entry name" value="PDZ"/>
</dbReference>
<feature type="compositionally biased region" description="Pro residues" evidence="1">
    <location>
        <begin position="638"/>
        <end position="648"/>
    </location>
</feature>
<keyword evidence="4" id="KW-1185">Reference proteome</keyword>
<dbReference type="PROSITE" id="PS50106">
    <property type="entry name" value="PDZ"/>
    <property type="match status" value="5"/>
</dbReference>
<feature type="region of interest" description="Disordered" evidence="1">
    <location>
        <begin position="1"/>
        <end position="104"/>
    </location>
</feature>
<feature type="compositionally biased region" description="Acidic residues" evidence="1">
    <location>
        <begin position="888"/>
        <end position="904"/>
    </location>
</feature>
<feature type="compositionally biased region" description="Low complexity" evidence="1">
    <location>
        <begin position="536"/>
        <end position="547"/>
    </location>
</feature>
<accession>A0A226E0Z2</accession>
<feature type="region of interest" description="Disordered" evidence="1">
    <location>
        <begin position="863"/>
        <end position="967"/>
    </location>
</feature>
<proteinExistence type="predicted"/>
<dbReference type="SUPFAM" id="SSF50156">
    <property type="entry name" value="PDZ domain-like"/>
    <property type="match status" value="5"/>
</dbReference>
<evidence type="ECO:0000259" key="2">
    <source>
        <dbReference type="PROSITE" id="PS50106"/>
    </source>
</evidence>
<dbReference type="STRING" id="158441.A0A226E0Z2"/>
<organism evidence="3 4">
    <name type="scientific">Folsomia candida</name>
    <name type="common">Springtail</name>
    <dbReference type="NCBI Taxonomy" id="158441"/>
    <lineage>
        <taxon>Eukaryota</taxon>
        <taxon>Metazoa</taxon>
        <taxon>Ecdysozoa</taxon>
        <taxon>Arthropoda</taxon>
        <taxon>Hexapoda</taxon>
        <taxon>Collembola</taxon>
        <taxon>Entomobryomorpha</taxon>
        <taxon>Isotomoidea</taxon>
        <taxon>Isotomidae</taxon>
        <taxon>Proisotominae</taxon>
        <taxon>Folsomia</taxon>
    </lineage>
</organism>
<feature type="domain" description="PDZ" evidence="2">
    <location>
        <begin position="970"/>
        <end position="1041"/>
    </location>
</feature>
<evidence type="ECO:0000313" key="3">
    <source>
        <dbReference type="EMBL" id="OXA50938.1"/>
    </source>
</evidence>
<dbReference type="CDD" id="cd23064">
    <property type="entry name" value="PDZ3_INAD-like"/>
    <property type="match status" value="1"/>
</dbReference>
<feature type="compositionally biased region" description="Low complexity" evidence="1">
    <location>
        <begin position="863"/>
        <end position="881"/>
    </location>
</feature>
<sequence>MGETVQPGLSDEDKKQNNKEQQQQQTEMQPSVEPSVESSVPKQKSESDQESDHSSEEEDELGDGRQLQGKTRTKRGIEIDRASAGNVKRSKSGDVSDSETEDEFGYTTKKVEKRWGEVSRGGRIIIADLERSDVGLGISLAGHRDRMKMATYICGINPAGAAHRARQLEVGDEILEVNGIVLYGRCHLNASAMIKSLPHNHVKIIAIRKSDGLNDLSVKPIVQFPVSLMQREAMPRILAQCICFCCFLPCNGCGRGGRDLYRRLRTSFRKRVSFCGFWRASNSGGGGVDEKKVTETEQLTREDKVKIVVTKSTSLSLSSSTGGGSLKSWRNRSRFWRGRSANNNGGGGGSGGSGSGGRRRSNTNKLCCFCNSVESLQSPEEKYASYKGLRVVTLKKSGTGLGVMIMEGRHAELGQGIFISDIQDGSPAEQAGLFVGDMILAVNSEDMVGSDYEHAANTLKKTEGNVILVVCNASKGKDEEQALLPVVTVKEVRKTSLPGLLQAIVGHDSGKDKDVDGKGGKDVDKPKLPPKPSKIPSPSKLISSVSSAISHRTKISVTSPVATPVTSSQPPMVTIVSPTSSSCSSSSAAVSKLAAHGISPVSPKQLSPSNSHTALAPTTTTPSVSTSPTPSVSTKPATPSPRPSPIPPSASHKMTLHVHGKPVTDPLLDPISCPINPGKETTIEINKDKMGLGLSIVGGSDTLLGSIIIHEVYADGAASKDGRLKPGDQLLSVNHEDFQNISHSKALAALRQTPNKVRMVVYRDESATREDDMYDLIDVELVKKSGKGLGLSIVGRKNGSGVFISDVVPGGIAELHGGLMKGDMIITVDGKDLKNATQEEAASILKTAIGPIRMKIGRLKAAASRRSAASTPVTVPATPTSDNKQMVDEDDDPFDTEEEIEPEIIIDTTSTTTTTTTNGSKNNNNKSNGNGTTTASTTTRSSNNSATSSTSSTTSSNPPSLTGSPPQVKNITLIRGQDGLGFSIVGGYGSPHGNLPIYVKTVFSKGAGLVAGLKRGDQIIAVNSIPCEGLTHHEAVSLLKSVKRGNVRLTILS</sequence>
<evidence type="ECO:0000313" key="4">
    <source>
        <dbReference type="Proteomes" id="UP000198287"/>
    </source>
</evidence>
<dbReference type="InterPro" id="IPR036034">
    <property type="entry name" value="PDZ_sf"/>
</dbReference>
<feature type="region of interest" description="Disordered" evidence="1">
    <location>
        <begin position="507"/>
        <end position="547"/>
    </location>
</feature>
<feature type="compositionally biased region" description="Low complexity" evidence="1">
    <location>
        <begin position="19"/>
        <end position="41"/>
    </location>
</feature>
<dbReference type="AlphaFoldDB" id="A0A226E0Z2"/>
<dbReference type="Pfam" id="PF00595">
    <property type="entry name" value="PDZ"/>
    <property type="match status" value="5"/>
</dbReference>
<feature type="compositionally biased region" description="Gly residues" evidence="1">
    <location>
        <begin position="344"/>
        <end position="356"/>
    </location>
</feature>
<feature type="compositionally biased region" description="Basic and acidic residues" evidence="1">
    <location>
        <begin position="43"/>
        <end position="54"/>
    </location>
</feature>
<dbReference type="InterPro" id="IPR051342">
    <property type="entry name" value="PDZ_scaffold"/>
</dbReference>
<dbReference type="EMBL" id="LNIX01000008">
    <property type="protein sequence ID" value="OXA50938.1"/>
    <property type="molecule type" value="Genomic_DNA"/>
</dbReference>
<feature type="compositionally biased region" description="Low complexity" evidence="1">
    <location>
        <begin position="905"/>
        <end position="964"/>
    </location>
</feature>
<dbReference type="PANTHER" id="PTHR19964:SF96">
    <property type="entry name" value="FERM DOMAIN (PROTEIN4.1-EZRIN-RADIXIN-MOESIN) FAMILY-RELATED"/>
    <property type="match status" value="1"/>
</dbReference>
<dbReference type="OMA" id="HIHMVTL"/>
<feature type="compositionally biased region" description="Polar residues" evidence="1">
    <location>
        <begin position="602"/>
        <end position="613"/>
    </location>
</feature>
<dbReference type="OrthoDB" id="6022242at2759"/>
<dbReference type="Gene3D" id="2.30.42.10">
    <property type="match status" value="5"/>
</dbReference>
<dbReference type="CDD" id="cd06674">
    <property type="entry name" value="PDZ11_MUPP1-PDZ9_PATJ-like"/>
    <property type="match status" value="1"/>
</dbReference>
<comment type="caution">
    <text evidence="3">The sequence shown here is derived from an EMBL/GenBank/DDBJ whole genome shotgun (WGS) entry which is preliminary data.</text>
</comment>
<feature type="region of interest" description="Disordered" evidence="1">
    <location>
        <begin position="599"/>
        <end position="653"/>
    </location>
</feature>
<feature type="compositionally biased region" description="Low complexity" evidence="1">
    <location>
        <begin position="616"/>
        <end position="637"/>
    </location>
</feature>
<protein>
    <submittedName>
        <fullName evidence="3">InaD-like protein</fullName>
    </submittedName>
</protein>
<feature type="region of interest" description="Disordered" evidence="1">
    <location>
        <begin position="337"/>
        <end position="359"/>
    </location>
</feature>
<evidence type="ECO:0000256" key="1">
    <source>
        <dbReference type="SAM" id="MobiDB-lite"/>
    </source>
</evidence>